<keyword evidence="3" id="KW-0285">Flavoprotein</keyword>
<comment type="similarity">
    <text evidence="2">Belongs to the FAD-binding oxidoreductase/transferase type 4 family.</text>
</comment>
<name>A0ABU9B6D2_9BURK</name>
<comment type="cofactor">
    <cofactor evidence="1">
        <name>FAD</name>
        <dbReference type="ChEBI" id="CHEBI:57692"/>
    </cofactor>
</comment>
<keyword evidence="5" id="KW-0560">Oxidoreductase</keyword>
<dbReference type="InterPro" id="IPR016171">
    <property type="entry name" value="Vanillyl_alc_oxidase_C-sub2"/>
</dbReference>
<dbReference type="PROSITE" id="PS51387">
    <property type="entry name" value="FAD_PCMH"/>
    <property type="match status" value="1"/>
</dbReference>
<keyword evidence="8" id="KW-1185">Reference proteome</keyword>
<organism evidence="7 8">
    <name type="scientific">Pseudaquabacterium rugosum</name>
    <dbReference type="NCBI Taxonomy" id="2984194"/>
    <lineage>
        <taxon>Bacteria</taxon>
        <taxon>Pseudomonadati</taxon>
        <taxon>Pseudomonadota</taxon>
        <taxon>Betaproteobacteria</taxon>
        <taxon>Burkholderiales</taxon>
        <taxon>Sphaerotilaceae</taxon>
        <taxon>Pseudaquabacterium</taxon>
    </lineage>
</organism>
<dbReference type="Proteomes" id="UP001368500">
    <property type="component" value="Unassembled WGS sequence"/>
</dbReference>
<dbReference type="PANTHER" id="PTHR43716:SF1">
    <property type="entry name" value="D-2-HYDROXYGLUTARATE DEHYDROGENASE, MITOCHONDRIAL"/>
    <property type="match status" value="1"/>
</dbReference>
<dbReference type="Pfam" id="PF02913">
    <property type="entry name" value="FAD-oxidase_C"/>
    <property type="match status" value="1"/>
</dbReference>
<dbReference type="InterPro" id="IPR016169">
    <property type="entry name" value="FAD-bd_PCMH_sub2"/>
</dbReference>
<dbReference type="InterPro" id="IPR036318">
    <property type="entry name" value="FAD-bd_PCMH-like_sf"/>
</dbReference>
<dbReference type="InterPro" id="IPR004113">
    <property type="entry name" value="FAD-bd_oxidored_4_C"/>
</dbReference>
<evidence type="ECO:0000256" key="3">
    <source>
        <dbReference type="ARBA" id="ARBA00022630"/>
    </source>
</evidence>
<dbReference type="SUPFAM" id="SSF55103">
    <property type="entry name" value="FAD-linked oxidases, C-terminal domain"/>
    <property type="match status" value="1"/>
</dbReference>
<dbReference type="RefSeq" id="WP_341372895.1">
    <property type="nucleotide sequence ID" value="NZ_JBBUTF010000003.1"/>
</dbReference>
<protein>
    <submittedName>
        <fullName evidence="7">FAD-binding oxidoreductase</fullName>
    </submittedName>
</protein>
<dbReference type="Gene3D" id="3.30.465.10">
    <property type="match status" value="1"/>
</dbReference>
<evidence type="ECO:0000256" key="5">
    <source>
        <dbReference type="ARBA" id="ARBA00023002"/>
    </source>
</evidence>
<reference evidence="7 8" key="1">
    <citation type="submission" date="2024-04" db="EMBL/GenBank/DDBJ databases">
        <title>Novel species of the genus Ideonella isolated from streams.</title>
        <authorList>
            <person name="Lu H."/>
        </authorList>
    </citation>
    <scope>NUCLEOTIDE SEQUENCE [LARGE SCALE GENOMIC DNA]</scope>
    <source>
        <strain evidence="7 8">BYS139W</strain>
    </source>
</reference>
<dbReference type="Gene3D" id="1.10.45.10">
    <property type="entry name" value="Vanillyl-alcohol Oxidase, Chain A, domain 4"/>
    <property type="match status" value="1"/>
</dbReference>
<gene>
    <name evidence="7" type="ORF">AACH11_03945</name>
</gene>
<evidence type="ECO:0000313" key="8">
    <source>
        <dbReference type="Proteomes" id="UP001368500"/>
    </source>
</evidence>
<evidence type="ECO:0000313" key="7">
    <source>
        <dbReference type="EMBL" id="MEK8025113.1"/>
    </source>
</evidence>
<dbReference type="InterPro" id="IPR051264">
    <property type="entry name" value="FAD-oxidored/transferase_4"/>
</dbReference>
<dbReference type="PANTHER" id="PTHR43716">
    <property type="entry name" value="D-2-HYDROXYGLUTARATE DEHYDROGENASE, MITOCHONDRIAL"/>
    <property type="match status" value="1"/>
</dbReference>
<dbReference type="Pfam" id="PF01565">
    <property type="entry name" value="FAD_binding_4"/>
    <property type="match status" value="1"/>
</dbReference>
<comment type="caution">
    <text evidence="7">The sequence shown here is derived from an EMBL/GenBank/DDBJ whole genome shotgun (WGS) entry which is preliminary data.</text>
</comment>
<proteinExistence type="inferred from homology"/>
<dbReference type="EMBL" id="JBBUTF010000003">
    <property type="protein sequence ID" value="MEK8025113.1"/>
    <property type="molecule type" value="Genomic_DNA"/>
</dbReference>
<dbReference type="Gene3D" id="3.30.70.2190">
    <property type="match status" value="1"/>
</dbReference>
<dbReference type="InterPro" id="IPR016167">
    <property type="entry name" value="FAD-bd_PCMH_sub1"/>
</dbReference>
<accession>A0ABU9B6D2</accession>
<evidence type="ECO:0000259" key="6">
    <source>
        <dbReference type="PROSITE" id="PS51387"/>
    </source>
</evidence>
<feature type="domain" description="FAD-binding PCMH-type" evidence="6">
    <location>
        <begin position="68"/>
        <end position="247"/>
    </location>
</feature>
<evidence type="ECO:0000256" key="4">
    <source>
        <dbReference type="ARBA" id="ARBA00022827"/>
    </source>
</evidence>
<sequence>MSRSDLPAAGAAAASHLAPTLTSGLAATDGGAAALDHLLALRAALGEAAVLIGDAVPERNRNDNSSQLPVRPLAVVRPADAQGVSAALRACAAARLKVVPQGGLTGLCGGARPEDGWVALSLERMVGVQEVDTASSTMTVWAGTPLEAVQRAADAAGLYFALDLGARGSCAIGGNLSTNAGGNRVIRYGMARELVLGLEVVLPDGTVITSLNKMLKNNAGFDLKQLFIGSEGTLGVITRIVLRLHGKPRCTMAALCAVDDHDGVLALLNAARSGLGPLLSAFEVMWPDYWQVVTERAKVQAAVAPGHGRYVLVEAQGTDESVDAPRFQAWLEALMEQGLLKDAAVAQSLSDVQGFWALRDACAEFFQVIGPHISYDVSLPIGAISDYARECKAALLAEGIAGRPAGAGIESIYYGHIGDSNLHLVAWSDGLSLPEQPKARMDAVIYGLVQKYGGSVSAEHGIGTQKRKWLGHSRSEAEIALMRTLKSALDPQGLLNPGKVI</sequence>
<dbReference type="Gene3D" id="3.30.43.10">
    <property type="entry name" value="Uridine Diphospho-n-acetylenolpyruvylglucosamine Reductase, domain 2"/>
    <property type="match status" value="1"/>
</dbReference>
<dbReference type="Gene3D" id="3.30.70.2740">
    <property type="match status" value="1"/>
</dbReference>
<dbReference type="InterPro" id="IPR006094">
    <property type="entry name" value="Oxid_FAD_bind_N"/>
</dbReference>
<evidence type="ECO:0000256" key="2">
    <source>
        <dbReference type="ARBA" id="ARBA00008000"/>
    </source>
</evidence>
<keyword evidence="4" id="KW-0274">FAD</keyword>
<dbReference type="InterPro" id="IPR016166">
    <property type="entry name" value="FAD-bd_PCMH"/>
</dbReference>
<dbReference type="SUPFAM" id="SSF56176">
    <property type="entry name" value="FAD-binding/transporter-associated domain-like"/>
    <property type="match status" value="1"/>
</dbReference>
<dbReference type="InterPro" id="IPR016164">
    <property type="entry name" value="FAD-linked_Oxase-like_C"/>
</dbReference>
<evidence type="ECO:0000256" key="1">
    <source>
        <dbReference type="ARBA" id="ARBA00001974"/>
    </source>
</evidence>